<comment type="similarity">
    <text evidence="1">Belongs to the universal stress protein A family.</text>
</comment>
<dbReference type="SUPFAM" id="SSF52402">
    <property type="entry name" value="Adenine nucleotide alpha hydrolases-like"/>
    <property type="match status" value="2"/>
</dbReference>
<feature type="domain" description="UspA" evidence="2">
    <location>
        <begin position="159"/>
        <end position="291"/>
    </location>
</feature>
<dbReference type="PANTHER" id="PTHR46268:SF6">
    <property type="entry name" value="UNIVERSAL STRESS PROTEIN UP12"/>
    <property type="match status" value="1"/>
</dbReference>
<dbReference type="RefSeq" id="WP_009947109.1">
    <property type="nucleotide sequence ID" value="NZ_BAAAGS010000023.1"/>
</dbReference>
<dbReference type="EMBL" id="BAAAGS010000023">
    <property type="protein sequence ID" value="GAA0534187.1"/>
    <property type="molecule type" value="Genomic_DNA"/>
</dbReference>
<protein>
    <submittedName>
        <fullName evidence="3">Universal stress protein</fullName>
    </submittedName>
</protein>
<dbReference type="Gene3D" id="3.40.50.620">
    <property type="entry name" value="HUPs"/>
    <property type="match status" value="2"/>
</dbReference>
<dbReference type="PRINTS" id="PR01438">
    <property type="entry name" value="UNVRSLSTRESS"/>
</dbReference>
<organism evidence="3 4">
    <name type="scientific">Saccharopolyspora erythraea</name>
    <name type="common">Streptomyces erythraeus</name>
    <dbReference type="NCBI Taxonomy" id="1836"/>
    <lineage>
        <taxon>Bacteria</taxon>
        <taxon>Bacillati</taxon>
        <taxon>Actinomycetota</taxon>
        <taxon>Actinomycetes</taxon>
        <taxon>Pseudonocardiales</taxon>
        <taxon>Pseudonocardiaceae</taxon>
        <taxon>Saccharopolyspora</taxon>
    </lineage>
</organism>
<sequence>MSNPGSKPVVAGVDGSSSAIHAVRWAAAEARRRNTYLRLVFADVFSMVFIPDMPAVALPEPYTTAVRRQAERWLEQAKDVAEAAMDGLAVRTEVHVGQAATVLIRQSLEAQLVVVGSRGLGALTGLIVGSVAVALSAHGHCPVAVIPGPETALPDAPAVVGVDGSSAGEKALTTAFESASRRGVVLRAVHTWHSVSGDKAWWTEGDWETAQTDEERWLAEQLAGWCAKYPEVEVRRYVSYDRPARALLEHAQHAQIVVVGARGRGGFTGLLLGSTSQQLLHHSPCPVVVAR</sequence>
<feature type="domain" description="UspA" evidence="2">
    <location>
        <begin position="7"/>
        <end position="147"/>
    </location>
</feature>
<dbReference type="Pfam" id="PF00582">
    <property type="entry name" value="Usp"/>
    <property type="match status" value="2"/>
</dbReference>
<proteinExistence type="inferred from homology"/>
<comment type="caution">
    <text evidence="3">The sequence shown here is derived from an EMBL/GenBank/DDBJ whole genome shotgun (WGS) entry which is preliminary data.</text>
</comment>
<evidence type="ECO:0000313" key="4">
    <source>
        <dbReference type="Proteomes" id="UP001500729"/>
    </source>
</evidence>
<dbReference type="InterPro" id="IPR006015">
    <property type="entry name" value="Universal_stress_UspA"/>
</dbReference>
<dbReference type="InterPro" id="IPR006016">
    <property type="entry name" value="UspA"/>
</dbReference>
<name>A0ABP3N6D7_SACER</name>
<dbReference type="Proteomes" id="UP001500729">
    <property type="component" value="Unassembled WGS sequence"/>
</dbReference>
<evidence type="ECO:0000313" key="3">
    <source>
        <dbReference type="EMBL" id="GAA0534187.1"/>
    </source>
</evidence>
<dbReference type="InterPro" id="IPR014729">
    <property type="entry name" value="Rossmann-like_a/b/a_fold"/>
</dbReference>
<evidence type="ECO:0000256" key="1">
    <source>
        <dbReference type="ARBA" id="ARBA00008791"/>
    </source>
</evidence>
<accession>A0ABP3N6D7</accession>
<evidence type="ECO:0000259" key="2">
    <source>
        <dbReference type="Pfam" id="PF00582"/>
    </source>
</evidence>
<reference evidence="4" key="1">
    <citation type="journal article" date="2019" name="Int. J. Syst. Evol. Microbiol.">
        <title>The Global Catalogue of Microorganisms (GCM) 10K type strain sequencing project: providing services to taxonomists for standard genome sequencing and annotation.</title>
        <authorList>
            <consortium name="The Broad Institute Genomics Platform"/>
            <consortium name="The Broad Institute Genome Sequencing Center for Infectious Disease"/>
            <person name="Wu L."/>
            <person name="Ma J."/>
        </authorList>
    </citation>
    <scope>NUCLEOTIDE SEQUENCE [LARGE SCALE GENOMIC DNA]</scope>
    <source>
        <strain evidence="4">JCM 10303</strain>
    </source>
</reference>
<gene>
    <name evidence="3" type="ORF">GCM10009533_36630</name>
</gene>
<dbReference type="PANTHER" id="PTHR46268">
    <property type="entry name" value="STRESS RESPONSE PROTEIN NHAX"/>
    <property type="match status" value="1"/>
</dbReference>
<keyword evidence="4" id="KW-1185">Reference proteome</keyword>